<name>E9HPE9_DAPPU</name>
<dbReference type="Proteomes" id="UP000000305">
    <property type="component" value="Unassembled WGS sequence"/>
</dbReference>
<feature type="region of interest" description="Disordered" evidence="13">
    <location>
        <begin position="277"/>
        <end position="307"/>
    </location>
</feature>
<evidence type="ECO:0000256" key="4">
    <source>
        <dbReference type="ARBA" id="ARBA00022443"/>
    </source>
</evidence>
<evidence type="ECO:0000256" key="8">
    <source>
        <dbReference type="ARBA" id="ARBA00023054"/>
    </source>
</evidence>
<dbReference type="Pfam" id="PF00611">
    <property type="entry name" value="FCH"/>
    <property type="match status" value="1"/>
</dbReference>
<dbReference type="PROSITE" id="PS51741">
    <property type="entry name" value="F_BAR"/>
    <property type="match status" value="1"/>
</dbReference>
<comment type="subcellular location">
    <subcellularLocation>
        <location evidence="1">Cell membrane</location>
    </subcellularLocation>
    <subcellularLocation>
        <location evidence="2">Cytoplasm</location>
    </subcellularLocation>
</comment>
<dbReference type="InterPro" id="IPR027267">
    <property type="entry name" value="AH/BAR_dom_sf"/>
</dbReference>
<dbReference type="SMART" id="SM00326">
    <property type="entry name" value="SH3"/>
    <property type="match status" value="1"/>
</dbReference>
<dbReference type="CDD" id="cd11619">
    <property type="entry name" value="HR1_CIP4-like"/>
    <property type="match status" value="1"/>
</dbReference>
<evidence type="ECO:0000256" key="11">
    <source>
        <dbReference type="PROSITE-ProRule" id="PRU01077"/>
    </source>
</evidence>
<dbReference type="PANTHER" id="PTHR15735">
    <property type="entry name" value="FCH AND DOUBLE SH3 DOMAINS PROTEIN"/>
    <property type="match status" value="1"/>
</dbReference>
<dbReference type="KEGG" id="dpx:DAPPUDRAFT_332246"/>
<dbReference type="AlphaFoldDB" id="E9HPE9"/>
<keyword evidence="4 10" id="KW-0728">SH3 domain</keyword>
<dbReference type="GO" id="GO:0005886">
    <property type="term" value="C:plasma membrane"/>
    <property type="evidence" value="ECO:0007669"/>
    <property type="project" value="UniProtKB-SubCell"/>
</dbReference>
<keyword evidence="5" id="KW-1003">Cell membrane</keyword>
<evidence type="ECO:0000256" key="9">
    <source>
        <dbReference type="ARBA" id="ARBA00023136"/>
    </source>
</evidence>
<evidence type="ECO:0000313" key="18">
    <source>
        <dbReference type="Proteomes" id="UP000000305"/>
    </source>
</evidence>
<evidence type="ECO:0000259" key="14">
    <source>
        <dbReference type="PROSITE" id="PS50002"/>
    </source>
</evidence>
<evidence type="ECO:0000256" key="6">
    <source>
        <dbReference type="ARBA" id="ARBA00022490"/>
    </source>
</evidence>
<evidence type="ECO:0000256" key="2">
    <source>
        <dbReference type="ARBA" id="ARBA00004496"/>
    </source>
</evidence>
<dbReference type="SUPFAM" id="SSF103657">
    <property type="entry name" value="BAR/IMD domain-like"/>
    <property type="match status" value="1"/>
</dbReference>
<dbReference type="GO" id="GO:0007165">
    <property type="term" value="P:signal transduction"/>
    <property type="evidence" value="ECO:0007669"/>
    <property type="project" value="InterPro"/>
</dbReference>
<evidence type="ECO:0000256" key="3">
    <source>
        <dbReference type="ARBA" id="ARBA00009426"/>
    </source>
</evidence>
<dbReference type="InterPro" id="IPR001452">
    <property type="entry name" value="SH3_domain"/>
</dbReference>
<dbReference type="FunFam" id="1.20.1270.60:FF:000002">
    <property type="entry name" value="Formin-binding protein 1-like isoform 1"/>
    <property type="match status" value="1"/>
</dbReference>
<reference evidence="17 18" key="1">
    <citation type="journal article" date="2011" name="Science">
        <title>The ecoresponsive genome of Daphnia pulex.</title>
        <authorList>
            <person name="Colbourne J.K."/>
            <person name="Pfrender M.E."/>
            <person name="Gilbert D."/>
            <person name="Thomas W.K."/>
            <person name="Tucker A."/>
            <person name="Oakley T.H."/>
            <person name="Tokishita S."/>
            <person name="Aerts A."/>
            <person name="Arnold G.J."/>
            <person name="Basu M.K."/>
            <person name="Bauer D.J."/>
            <person name="Caceres C.E."/>
            <person name="Carmel L."/>
            <person name="Casola C."/>
            <person name="Choi J.H."/>
            <person name="Detter J.C."/>
            <person name="Dong Q."/>
            <person name="Dusheyko S."/>
            <person name="Eads B.D."/>
            <person name="Frohlich T."/>
            <person name="Geiler-Samerotte K.A."/>
            <person name="Gerlach D."/>
            <person name="Hatcher P."/>
            <person name="Jogdeo S."/>
            <person name="Krijgsveld J."/>
            <person name="Kriventseva E.V."/>
            <person name="Kultz D."/>
            <person name="Laforsch C."/>
            <person name="Lindquist E."/>
            <person name="Lopez J."/>
            <person name="Manak J.R."/>
            <person name="Muller J."/>
            <person name="Pangilinan J."/>
            <person name="Patwardhan R.P."/>
            <person name="Pitluck S."/>
            <person name="Pritham E.J."/>
            <person name="Rechtsteiner A."/>
            <person name="Rho M."/>
            <person name="Rogozin I.B."/>
            <person name="Sakarya O."/>
            <person name="Salamov A."/>
            <person name="Schaack S."/>
            <person name="Shapiro H."/>
            <person name="Shiga Y."/>
            <person name="Skalitzky C."/>
            <person name="Smith Z."/>
            <person name="Souvorov A."/>
            <person name="Sung W."/>
            <person name="Tang Z."/>
            <person name="Tsuchiya D."/>
            <person name="Tu H."/>
            <person name="Vos H."/>
            <person name="Wang M."/>
            <person name="Wolf Y.I."/>
            <person name="Yamagata H."/>
            <person name="Yamada T."/>
            <person name="Ye Y."/>
            <person name="Shaw J.R."/>
            <person name="Andrews J."/>
            <person name="Crease T.J."/>
            <person name="Tang H."/>
            <person name="Lucas S.M."/>
            <person name="Robertson H.M."/>
            <person name="Bork P."/>
            <person name="Koonin E.V."/>
            <person name="Zdobnov E.M."/>
            <person name="Grigoriev I.V."/>
            <person name="Lynch M."/>
            <person name="Boore J.L."/>
        </authorList>
    </citation>
    <scope>NUCLEOTIDE SEQUENCE [LARGE SCALE GENOMIC DNA]</scope>
</reference>
<dbReference type="SUPFAM" id="SSF50044">
    <property type="entry name" value="SH3-domain"/>
    <property type="match status" value="1"/>
</dbReference>
<dbReference type="CDD" id="cd07653">
    <property type="entry name" value="F-BAR_CIP4-like"/>
    <property type="match status" value="1"/>
</dbReference>
<dbReference type="EMBL" id="GL732705">
    <property type="protein sequence ID" value="EFX66384.1"/>
    <property type="molecule type" value="Genomic_DNA"/>
</dbReference>
<dbReference type="PhylomeDB" id="E9HPE9"/>
<dbReference type="HOGENOM" id="CLU_023320_2_0_1"/>
<proteinExistence type="inferred from homology"/>
<dbReference type="InParanoid" id="E9HPE9"/>
<evidence type="ECO:0000259" key="16">
    <source>
        <dbReference type="PROSITE" id="PS51860"/>
    </source>
</evidence>
<sequence>MSWGIELWDQYDNVAAHTQKGIDFLERYGNFIRDRCAIESEYAGKLRRLVKSYMPKKKEEEDYQFSCQKAFRDVLTEVNDQAGQHEVVAENLTSAVTKEIVALVKDLKEERKKALQEGAKLQSSLNQQLSALDRAQKNYEKAFREAERAEDAYRKADADLNLSRADVEKQRINSSIKSHQCDDNKNEYAKQLQKANELQTCHYQTALPGVFHTLQELDDKRIKQVENFIRKGVDIERSVFPIINKCLDGIVRAADNVDPEKDSRLVIERYKSGFSPPEDVPFEDLSNMRSGSVGSDSSSNGGGSGAIHSTISLTSSGILKSESKSGTLTAMKLKKRAGIFSIFNAGKSSLIAFVEPKEDYSDLAPNQRRKKLQQRLDEINTRLLQETATRDGLMKMKGVYEQNRALGDPLSIEGQLTESGQRLDKLRLELHKFQGYLDEAEGRVSAQTLNTPGVRTSSTTGINGGSNGGLGLRKLMGSKGSNNALTQHGGSDESLSRSASDSSVSNPNNKPSLPGTPQPTHGSSHSPESGVGSHASHTSFPDSEVERLYANAEAEIDAEEDDTLNESEVYESELLPVLGTCRALYAFEAQSEGSIPLHEGEELLVIEVDQGDGWTRVRRNSGFEEGFVPTSYIQCTLYNTC</sequence>
<dbReference type="Gene3D" id="6.10.140.470">
    <property type="match status" value="1"/>
</dbReference>
<feature type="compositionally biased region" description="Low complexity" evidence="13">
    <location>
        <begin position="290"/>
        <end position="299"/>
    </location>
</feature>
<evidence type="ECO:0000313" key="17">
    <source>
        <dbReference type="EMBL" id="EFX66384.1"/>
    </source>
</evidence>
<dbReference type="PROSITE" id="PS51860">
    <property type="entry name" value="REM_1"/>
    <property type="match status" value="1"/>
</dbReference>
<feature type="compositionally biased region" description="Polar residues" evidence="13">
    <location>
        <begin position="479"/>
        <end position="489"/>
    </location>
</feature>
<accession>E9HPE9</accession>
<dbReference type="InterPro" id="IPR036028">
    <property type="entry name" value="SH3-like_dom_sf"/>
</dbReference>
<feature type="compositionally biased region" description="Low complexity" evidence="13">
    <location>
        <begin position="496"/>
        <end position="505"/>
    </location>
</feature>
<dbReference type="PROSITE" id="PS50002">
    <property type="entry name" value="SH3"/>
    <property type="match status" value="1"/>
</dbReference>
<dbReference type="eggNOG" id="KOG3565">
    <property type="taxonomic scope" value="Eukaryota"/>
</dbReference>
<dbReference type="Pfam" id="PF25610">
    <property type="entry name" value="HR1_TOCA"/>
    <property type="match status" value="1"/>
</dbReference>
<feature type="compositionally biased region" description="Gly residues" evidence="13">
    <location>
        <begin position="462"/>
        <end position="471"/>
    </location>
</feature>
<evidence type="ECO:0000256" key="7">
    <source>
        <dbReference type="ARBA" id="ARBA00022583"/>
    </source>
</evidence>
<keyword evidence="18" id="KW-1185">Reference proteome</keyword>
<dbReference type="InterPro" id="IPR001060">
    <property type="entry name" value="FCH_dom"/>
</dbReference>
<feature type="domain" description="REM-1" evidence="16">
    <location>
        <begin position="362"/>
        <end position="439"/>
    </location>
</feature>
<feature type="domain" description="SH3" evidence="14">
    <location>
        <begin position="576"/>
        <end position="638"/>
    </location>
</feature>
<dbReference type="Pfam" id="PF00018">
    <property type="entry name" value="SH3_1"/>
    <property type="match status" value="1"/>
</dbReference>
<keyword evidence="6" id="KW-0963">Cytoplasm</keyword>
<dbReference type="Gene3D" id="2.30.30.40">
    <property type="entry name" value="SH3 Domains"/>
    <property type="match status" value="1"/>
</dbReference>
<evidence type="ECO:0000256" key="1">
    <source>
        <dbReference type="ARBA" id="ARBA00004236"/>
    </source>
</evidence>
<evidence type="ECO:0000259" key="15">
    <source>
        <dbReference type="PROSITE" id="PS51741"/>
    </source>
</evidence>
<dbReference type="FunCoup" id="E9HPE9">
    <property type="interactions" value="760"/>
</dbReference>
<dbReference type="Gene3D" id="1.20.1270.60">
    <property type="entry name" value="Arfaptin homology (AH) domain/BAR domain"/>
    <property type="match status" value="1"/>
</dbReference>
<keyword evidence="8 11" id="KW-0175">Coiled coil</keyword>
<comment type="similarity">
    <text evidence="3">Belongs to the FNBP1 family.</text>
</comment>
<dbReference type="GO" id="GO:0006897">
    <property type="term" value="P:endocytosis"/>
    <property type="evidence" value="ECO:0007669"/>
    <property type="project" value="UniProtKB-KW"/>
</dbReference>
<gene>
    <name evidence="17" type="ORF">DAPPUDRAFT_332246</name>
</gene>
<feature type="domain" description="F-BAR" evidence="15">
    <location>
        <begin position="1"/>
        <end position="262"/>
    </location>
</feature>
<keyword evidence="9" id="KW-0472">Membrane</keyword>
<dbReference type="GO" id="GO:0005737">
    <property type="term" value="C:cytoplasm"/>
    <property type="evidence" value="ECO:0007669"/>
    <property type="project" value="UniProtKB-SubCell"/>
</dbReference>
<dbReference type="InterPro" id="IPR057870">
    <property type="entry name" value="HR1_TOCA"/>
</dbReference>
<keyword evidence="7" id="KW-0254">Endocytosis</keyword>
<evidence type="ECO:0000256" key="10">
    <source>
        <dbReference type="PROSITE-ProRule" id="PRU00192"/>
    </source>
</evidence>
<dbReference type="InterPro" id="IPR031160">
    <property type="entry name" value="F_BAR_dom"/>
</dbReference>
<evidence type="ECO:0000256" key="5">
    <source>
        <dbReference type="ARBA" id="ARBA00022475"/>
    </source>
</evidence>
<dbReference type="STRING" id="6669.E9HPE9"/>
<dbReference type="PANTHER" id="PTHR15735:SF12">
    <property type="entry name" value="CDC42-INTERACTING PROTEIN 4, ISOFORM B"/>
    <property type="match status" value="1"/>
</dbReference>
<feature type="compositionally biased region" description="Polar residues" evidence="13">
    <location>
        <begin position="518"/>
        <end position="527"/>
    </location>
</feature>
<dbReference type="FunFam" id="2.30.30.40:FF:000203">
    <property type="entry name" value="Cdc42-interacting protein 4, isoform F"/>
    <property type="match status" value="1"/>
</dbReference>
<dbReference type="OrthoDB" id="8783038at2759"/>
<dbReference type="SMART" id="SM00055">
    <property type="entry name" value="FCH"/>
    <property type="match status" value="1"/>
</dbReference>
<evidence type="ECO:0000256" key="13">
    <source>
        <dbReference type="SAM" id="MobiDB-lite"/>
    </source>
</evidence>
<dbReference type="CDD" id="cd11911">
    <property type="entry name" value="SH3_CIP4-like"/>
    <property type="match status" value="1"/>
</dbReference>
<organism evidence="17 18">
    <name type="scientific">Daphnia pulex</name>
    <name type="common">Water flea</name>
    <dbReference type="NCBI Taxonomy" id="6669"/>
    <lineage>
        <taxon>Eukaryota</taxon>
        <taxon>Metazoa</taxon>
        <taxon>Ecdysozoa</taxon>
        <taxon>Arthropoda</taxon>
        <taxon>Crustacea</taxon>
        <taxon>Branchiopoda</taxon>
        <taxon>Diplostraca</taxon>
        <taxon>Cladocera</taxon>
        <taxon>Anomopoda</taxon>
        <taxon>Daphniidae</taxon>
        <taxon>Daphnia</taxon>
    </lineage>
</organism>
<dbReference type="InterPro" id="IPR011072">
    <property type="entry name" value="HR1_rho-bd"/>
</dbReference>
<feature type="region of interest" description="Disordered" evidence="13">
    <location>
        <begin position="447"/>
        <end position="541"/>
    </location>
</feature>
<feature type="coiled-coil region" evidence="12">
    <location>
        <begin position="97"/>
        <end position="159"/>
    </location>
</feature>
<dbReference type="OMA" id="YADGWWE"/>
<protein>
    <submittedName>
        <fullName evidence="17">Uncharacterized protein</fullName>
    </submittedName>
</protein>
<evidence type="ECO:0000256" key="12">
    <source>
        <dbReference type="SAM" id="Coils"/>
    </source>
</evidence>